<feature type="domain" description="HTH cro/C1-type" evidence="4">
    <location>
        <begin position="28"/>
        <end position="85"/>
    </location>
</feature>
<evidence type="ECO:0000313" key="6">
    <source>
        <dbReference type="Proteomes" id="UP000706525"/>
    </source>
</evidence>
<dbReference type="InterPro" id="IPR001387">
    <property type="entry name" value="Cro/C1-type_HTH"/>
</dbReference>
<reference evidence="5 6" key="1">
    <citation type="submission" date="2021-08" db="EMBL/GenBank/DDBJ databases">
        <authorList>
            <person name="Peeters C."/>
        </authorList>
    </citation>
    <scope>NUCLEOTIDE SEQUENCE [LARGE SCALE GENOMIC DNA]</scope>
    <source>
        <strain evidence="5 6">LMG 32289</strain>
    </source>
</reference>
<evidence type="ECO:0000313" key="5">
    <source>
        <dbReference type="EMBL" id="CAG9177833.1"/>
    </source>
</evidence>
<evidence type="ECO:0000256" key="3">
    <source>
        <dbReference type="ARBA" id="ARBA00023163"/>
    </source>
</evidence>
<dbReference type="PANTHER" id="PTHR40661">
    <property type="match status" value="1"/>
</dbReference>
<proteinExistence type="predicted"/>
<dbReference type="PROSITE" id="PS50943">
    <property type="entry name" value="HTH_CROC1"/>
    <property type="match status" value="1"/>
</dbReference>
<dbReference type="EMBL" id="CAJZAG010000007">
    <property type="protein sequence ID" value="CAG9177833.1"/>
    <property type="molecule type" value="Genomic_DNA"/>
</dbReference>
<evidence type="ECO:0000259" key="4">
    <source>
        <dbReference type="PROSITE" id="PS50943"/>
    </source>
</evidence>
<dbReference type="InterPro" id="IPR036286">
    <property type="entry name" value="LexA/Signal_pep-like_sf"/>
</dbReference>
<dbReference type="CDD" id="cd06529">
    <property type="entry name" value="S24_LexA-like"/>
    <property type="match status" value="1"/>
</dbReference>
<dbReference type="Proteomes" id="UP000706525">
    <property type="component" value="Unassembled WGS sequence"/>
</dbReference>
<keyword evidence="6" id="KW-1185">Reference proteome</keyword>
<dbReference type="PANTHER" id="PTHR40661:SF3">
    <property type="entry name" value="FELS-1 PROPHAGE TRANSCRIPTIONAL REGULATOR"/>
    <property type="match status" value="1"/>
</dbReference>
<name>A0ABN7YX30_9BURK</name>
<comment type="caution">
    <text evidence="5">The sequence shown here is derived from an EMBL/GenBank/DDBJ whole genome shotgun (WGS) entry which is preliminary data.</text>
</comment>
<dbReference type="Pfam" id="PF00717">
    <property type="entry name" value="Peptidase_S24"/>
    <property type="match status" value="1"/>
</dbReference>
<protein>
    <recommendedName>
        <fullName evidence="4">HTH cro/C1-type domain-containing protein</fullName>
    </recommendedName>
</protein>
<keyword evidence="3" id="KW-0804">Transcription</keyword>
<gene>
    <name evidence="5" type="ORF">LMG32289_03920</name>
</gene>
<dbReference type="Gene3D" id="1.10.260.40">
    <property type="entry name" value="lambda repressor-like DNA-binding domains"/>
    <property type="match status" value="1"/>
</dbReference>
<evidence type="ECO:0000256" key="2">
    <source>
        <dbReference type="ARBA" id="ARBA00023125"/>
    </source>
</evidence>
<dbReference type="InterPro" id="IPR039418">
    <property type="entry name" value="LexA-like"/>
</dbReference>
<dbReference type="SUPFAM" id="SSF51306">
    <property type="entry name" value="LexA/Signal peptidase"/>
    <property type="match status" value="1"/>
</dbReference>
<keyword evidence="2" id="KW-0238">DNA-binding</keyword>
<organism evidence="5 6">
    <name type="scientific">Cupriavidus pampae</name>
    <dbReference type="NCBI Taxonomy" id="659251"/>
    <lineage>
        <taxon>Bacteria</taxon>
        <taxon>Pseudomonadati</taxon>
        <taxon>Pseudomonadota</taxon>
        <taxon>Betaproteobacteria</taxon>
        <taxon>Burkholderiales</taxon>
        <taxon>Burkholderiaceae</taxon>
        <taxon>Cupriavidus</taxon>
    </lineage>
</organism>
<dbReference type="Gene3D" id="2.10.109.10">
    <property type="entry name" value="Umud Fragment, subunit A"/>
    <property type="match status" value="1"/>
</dbReference>
<sequence length="340" mass="37464">MNSTATLARMMRTTKTLETWQIEDADRLKALFADRKGKISQEEFGNRFEIGSQGMVWQYLNARRALNLKAAAGFARGLGVDVAAFSPRLADEMRSISKTLNLTSLKTNESPTDQVTPVPEPFLPAYERVIEALQGRDILELVDKLGIDAAGLDRVLVQTAIPLEIAVKLQELTGYSAIWIAVGKGAKKAQIASNDDWNPIPIPQNSYKKIPVVAMAQLGDNGHFCELEYPVGHGDGYLHFVSTDPNAYGLRCVGDSMEPRIKDGEFVVVEPSHPVTAGDEVLVKSKDGRVMIKILGYTRDGYTHLLSVNQSHKTIKIPVEEIDQMDFVAAIVKASAWRPD</sequence>
<evidence type="ECO:0000256" key="1">
    <source>
        <dbReference type="ARBA" id="ARBA00023015"/>
    </source>
</evidence>
<keyword evidence="1" id="KW-0805">Transcription regulation</keyword>
<accession>A0ABN7YX30</accession>
<dbReference type="SUPFAM" id="SSF47413">
    <property type="entry name" value="lambda repressor-like DNA-binding domains"/>
    <property type="match status" value="1"/>
</dbReference>
<dbReference type="InterPro" id="IPR015927">
    <property type="entry name" value="Peptidase_S24_S26A/B/C"/>
</dbReference>
<dbReference type="InterPro" id="IPR010982">
    <property type="entry name" value="Lambda_DNA-bd_dom_sf"/>
</dbReference>